<evidence type="ECO:0000256" key="2">
    <source>
        <dbReference type="SAM" id="SignalP"/>
    </source>
</evidence>
<feature type="compositionally biased region" description="Low complexity" evidence="1">
    <location>
        <begin position="352"/>
        <end position="367"/>
    </location>
</feature>
<keyword evidence="6" id="KW-1185">Reference proteome</keyword>
<protein>
    <submittedName>
        <fullName evidence="5">Uncharacterized protein</fullName>
    </submittedName>
</protein>
<evidence type="ECO:0000259" key="3">
    <source>
        <dbReference type="Pfam" id="PF01471"/>
    </source>
</evidence>
<feature type="chain" id="PRO_5003896101" evidence="2">
    <location>
        <begin position="34"/>
        <end position="535"/>
    </location>
</feature>
<feature type="domain" description="Peptidoglycan binding-like" evidence="3">
    <location>
        <begin position="423"/>
        <end position="459"/>
    </location>
</feature>
<keyword evidence="2" id="KW-0732">Signal</keyword>
<gene>
    <name evidence="5" type="ORF">KILIM_067_00220</name>
</gene>
<organism evidence="5 6">
    <name type="scientific">Kineosphaera limosa NBRC 100340</name>
    <dbReference type="NCBI Taxonomy" id="1184609"/>
    <lineage>
        <taxon>Bacteria</taxon>
        <taxon>Bacillati</taxon>
        <taxon>Actinomycetota</taxon>
        <taxon>Actinomycetes</taxon>
        <taxon>Micrococcales</taxon>
        <taxon>Dermatophilaceae</taxon>
        <taxon>Kineosphaera</taxon>
    </lineage>
</organism>
<feature type="region of interest" description="Disordered" evidence="1">
    <location>
        <begin position="352"/>
        <end position="393"/>
    </location>
</feature>
<feature type="domain" description="Peptidoglycan binding-like" evidence="3">
    <location>
        <begin position="492"/>
        <end position="528"/>
    </location>
</feature>
<comment type="caution">
    <text evidence="5">The sequence shown here is derived from an EMBL/GenBank/DDBJ whole genome shotgun (WGS) entry which is preliminary data.</text>
</comment>
<dbReference type="eggNOG" id="COG3409">
    <property type="taxonomic scope" value="Bacteria"/>
</dbReference>
<dbReference type="Gene3D" id="1.10.101.10">
    <property type="entry name" value="PGBD-like superfamily/PGBD"/>
    <property type="match status" value="3"/>
</dbReference>
<dbReference type="SUPFAM" id="SSF47090">
    <property type="entry name" value="PGBD-like"/>
    <property type="match status" value="3"/>
</dbReference>
<sequence length="535" mass="56943">MSNRAIRRAAIVLIASATAFGPLAVAMAPSAAADTVSPSSMPDEGDIGAVVRQADAADRAAGLTHSHSPSFSAQKTAPQAGGQLSAARSAMRVAALTGPVATRALPAMLDARPSYIGQNSCDPVDKPGAVAFRELMVSNYGVGRAGISRLCNASQSEHMEGRAIDWMLDSTKPDELAVGNAATEWLSANNGENARRLGVMYLIWNRQMWRAYAPERGWQTYTGANPHTDHIHVSLTWDGAMKRTSWWTGSAVTASDLGPCRVYASSPAPIYTGRRTGSCPTTVPAPNSSYPVFQPGQKHASIAVAQRVLGITADGDFGMGTRRAVLAYQGNEGLPRTGVLDKATWARLVPSSVNATPTTTPNTSTPPSSAPPGSAPEPTVTQPPTRGLPASVTNRYTPYKNLRFGLGAKGTPVRVVQKGLKVQSTGTFDARTRTALMAFQRSWRLPATGRTDLKTWNRLELAQFPWLGYQSTTVRPGQTGRAVTSLQQALRLRADGQFGPQTRSAVMTVQARYGLQPTGIVDPTTWRAVIAQAPR</sequence>
<dbReference type="STRING" id="1184609.KILIM_067_00220"/>
<feature type="signal peptide" evidence="2">
    <location>
        <begin position="1"/>
        <end position="33"/>
    </location>
</feature>
<evidence type="ECO:0000256" key="1">
    <source>
        <dbReference type="SAM" id="MobiDB-lite"/>
    </source>
</evidence>
<feature type="domain" description="Peptidoglycan binding-like" evidence="3">
    <location>
        <begin position="311"/>
        <end position="348"/>
    </location>
</feature>
<dbReference type="AlphaFoldDB" id="K6WUB7"/>
<dbReference type="InterPro" id="IPR058593">
    <property type="entry name" value="ARB_07466-like_C"/>
</dbReference>
<feature type="domain" description="ARB-07466-like C-terminal" evidence="4">
    <location>
        <begin position="126"/>
        <end position="231"/>
    </location>
</feature>
<evidence type="ECO:0000259" key="4">
    <source>
        <dbReference type="Pfam" id="PF26571"/>
    </source>
</evidence>
<dbReference type="InterPro" id="IPR036366">
    <property type="entry name" value="PGBDSf"/>
</dbReference>
<feature type="region of interest" description="Disordered" evidence="1">
    <location>
        <begin position="58"/>
        <end position="84"/>
    </location>
</feature>
<dbReference type="InterPro" id="IPR002477">
    <property type="entry name" value="Peptidoglycan-bd-like"/>
</dbReference>
<dbReference type="InterPro" id="IPR036365">
    <property type="entry name" value="PGBD-like_sf"/>
</dbReference>
<evidence type="ECO:0000313" key="5">
    <source>
        <dbReference type="EMBL" id="GAB97421.1"/>
    </source>
</evidence>
<dbReference type="Pfam" id="PF26571">
    <property type="entry name" value="VldE"/>
    <property type="match status" value="1"/>
</dbReference>
<dbReference type="EMBL" id="BAHD01000067">
    <property type="protein sequence ID" value="GAB97421.1"/>
    <property type="molecule type" value="Genomic_DNA"/>
</dbReference>
<dbReference type="PROSITE" id="PS51318">
    <property type="entry name" value="TAT"/>
    <property type="match status" value="1"/>
</dbReference>
<feature type="compositionally biased region" description="Polar residues" evidence="1">
    <location>
        <begin position="65"/>
        <end position="77"/>
    </location>
</feature>
<accession>K6WUB7</accession>
<dbReference type="OrthoDB" id="5181100at2"/>
<reference evidence="5 6" key="1">
    <citation type="submission" date="2012-08" db="EMBL/GenBank/DDBJ databases">
        <title>Whole genome shotgun sequence of Kineosphaera limosa NBRC 100340.</title>
        <authorList>
            <person name="Yoshida I."/>
            <person name="Isaki S."/>
            <person name="Hosoyama A."/>
            <person name="Tsuchikane K."/>
            <person name="Katsumata H."/>
            <person name="Ando Y."/>
            <person name="Ohji S."/>
            <person name="Hamada M."/>
            <person name="Tamura T."/>
            <person name="Yamazoe A."/>
            <person name="Yamazaki S."/>
            <person name="Fujita N."/>
        </authorList>
    </citation>
    <scope>NUCLEOTIDE SEQUENCE [LARGE SCALE GENOMIC DNA]</scope>
    <source>
        <strain evidence="5 6">NBRC 100340</strain>
    </source>
</reference>
<proteinExistence type="predicted"/>
<dbReference type="RefSeq" id="WP_006593953.1">
    <property type="nucleotide sequence ID" value="NZ_BAHD01000067.1"/>
</dbReference>
<dbReference type="Pfam" id="PF01471">
    <property type="entry name" value="PG_binding_1"/>
    <property type="match status" value="3"/>
</dbReference>
<name>K6WUB7_9MICO</name>
<evidence type="ECO:0000313" key="6">
    <source>
        <dbReference type="Proteomes" id="UP000008366"/>
    </source>
</evidence>
<dbReference type="Proteomes" id="UP000008366">
    <property type="component" value="Unassembled WGS sequence"/>
</dbReference>
<dbReference type="InterPro" id="IPR006311">
    <property type="entry name" value="TAT_signal"/>
</dbReference>